<evidence type="ECO:0000256" key="2">
    <source>
        <dbReference type="ARBA" id="ARBA00022723"/>
    </source>
</evidence>
<dbReference type="Pfam" id="PF02775">
    <property type="entry name" value="TPP_enzyme_C"/>
    <property type="match status" value="1"/>
</dbReference>
<comment type="cofactor">
    <cofactor evidence="6">
        <name>thiamine diphosphate</name>
        <dbReference type="ChEBI" id="CHEBI:58937"/>
    </cofactor>
    <text evidence="6">Binds 1 thiamine pyrophosphate per subunit.</text>
</comment>
<comment type="caution">
    <text evidence="10">The sequence shown here is derived from an EMBL/GenBank/DDBJ whole genome shotgun (WGS) entry which is preliminary data.</text>
</comment>
<keyword evidence="2 6" id="KW-0479">Metal-binding</keyword>
<name>A0A8J7KI27_9BACL</name>
<comment type="similarity">
    <text evidence="6">Belongs to the TPP enzyme family. MenD subfamily.</text>
</comment>
<evidence type="ECO:0000259" key="9">
    <source>
        <dbReference type="Pfam" id="PF16582"/>
    </source>
</evidence>
<dbReference type="RefSeq" id="WP_194563269.1">
    <property type="nucleotide sequence ID" value="NZ_JADKPV010000005.1"/>
</dbReference>
<dbReference type="GO" id="GO:0030976">
    <property type="term" value="F:thiamine pyrophosphate binding"/>
    <property type="evidence" value="ECO:0007669"/>
    <property type="project" value="UniProtKB-UniRule"/>
</dbReference>
<dbReference type="Proteomes" id="UP000622653">
    <property type="component" value="Unassembled WGS sequence"/>
</dbReference>
<evidence type="ECO:0000256" key="1">
    <source>
        <dbReference type="ARBA" id="ARBA00022679"/>
    </source>
</evidence>
<protein>
    <recommendedName>
        <fullName evidence="6">2-succinyl-5-enolpyruvyl-6-hydroxy-3-cyclohexene-1-carboxylate synthase</fullName>
        <shortName evidence="6">SEPHCHC synthase</shortName>
        <ecNumber evidence="6">2.2.1.9</ecNumber>
    </recommendedName>
    <alternativeName>
        <fullName evidence="6">Menaquinone biosynthesis protein MenD</fullName>
    </alternativeName>
</protein>
<dbReference type="NCBIfam" id="TIGR00173">
    <property type="entry name" value="menD"/>
    <property type="match status" value="1"/>
</dbReference>
<dbReference type="GO" id="GO:0030145">
    <property type="term" value="F:manganese ion binding"/>
    <property type="evidence" value="ECO:0007669"/>
    <property type="project" value="UniProtKB-UniRule"/>
</dbReference>
<evidence type="ECO:0000256" key="5">
    <source>
        <dbReference type="ARBA" id="ARBA00023211"/>
    </source>
</evidence>
<reference evidence="10" key="1">
    <citation type="submission" date="2020-11" db="EMBL/GenBank/DDBJ databases">
        <title>Multidrug resistant novel bacterium Savagea serpentis sp. nov., isolated from the scats of a vine snake (Ahaetulla nasuta).</title>
        <authorList>
            <person name="Venkata Ramana V."/>
            <person name="Vikas Patil S."/>
            <person name="Yogita Lugani V."/>
        </authorList>
    </citation>
    <scope>NUCLEOTIDE SEQUENCE</scope>
    <source>
        <strain evidence="10">SN6</strain>
    </source>
</reference>
<feature type="domain" description="Thiamine pyrophosphate enzyme TPP-binding" evidence="7">
    <location>
        <begin position="423"/>
        <end position="527"/>
    </location>
</feature>
<dbReference type="Gene3D" id="3.40.50.1220">
    <property type="entry name" value="TPP-binding domain"/>
    <property type="match status" value="1"/>
</dbReference>
<dbReference type="InterPro" id="IPR029061">
    <property type="entry name" value="THDP-binding"/>
</dbReference>
<keyword evidence="6" id="KW-0474">Menaquinone biosynthesis</keyword>
<comment type="pathway">
    <text evidence="6">Quinol/quinone metabolism; 1,4-dihydroxy-2-naphthoate biosynthesis; 1,4-dihydroxy-2-naphthoate from chorismate: step 2/7.</text>
</comment>
<evidence type="ECO:0000256" key="4">
    <source>
        <dbReference type="ARBA" id="ARBA00023052"/>
    </source>
</evidence>
<evidence type="ECO:0000259" key="7">
    <source>
        <dbReference type="Pfam" id="PF02775"/>
    </source>
</evidence>
<dbReference type="GO" id="GO:0000287">
    <property type="term" value="F:magnesium ion binding"/>
    <property type="evidence" value="ECO:0007669"/>
    <property type="project" value="UniProtKB-UniRule"/>
</dbReference>
<dbReference type="InterPro" id="IPR004433">
    <property type="entry name" value="MenaQ_synth_MenD"/>
</dbReference>
<gene>
    <name evidence="6 10" type="primary">menD</name>
    <name evidence="10" type="ORF">IRY55_10485</name>
</gene>
<dbReference type="CDD" id="cd07037">
    <property type="entry name" value="TPP_PYR_MenD"/>
    <property type="match status" value="1"/>
</dbReference>
<dbReference type="InterPro" id="IPR012001">
    <property type="entry name" value="Thiamin_PyroP_enz_TPP-bd_dom"/>
</dbReference>
<keyword evidence="1 6" id="KW-0808">Transferase</keyword>
<keyword evidence="5 6" id="KW-0464">Manganese</keyword>
<dbReference type="GO" id="GO:0070204">
    <property type="term" value="F:2-succinyl-5-enolpyruvyl-6-hydroxy-3-cyclohexene-1-carboxylic-acid synthase activity"/>
    <property type="evidence" value="ECO:0007669"/>
    <property type="project" value="UniProtKB-UniRule"/>
</dbReference>
<dbReference type="InterPro" id="IPR032264">
    <property type="entry name" value="MenD_middle"/>
</dbReference>
<dbReference type="PIRSF" id="PIRSF004983">
    <property type="entry name" value="MenD"/>
    <property type="match status" value="1"/>
</dbReference>
<comment type="function">
    <text evidence="6">Catalyzes the thiamine diphosphate-dependent decarboxylation of 2-oxoglutarate and the subsequent addition of the resulting succinic semialdehyde-thiamine pyrophosphate anion to isochorismate to yield 2-succinyl-5-enolpyruvyl-6-hydroxy-3-cyclohexene-1-carboxylate (SEPHCHC).</text>
</comment>
<dbReference type="InterPro" id="IPR011766">
    <property type="entry name" value="TPP_enzyme_TPP-bd"/>
</dbReference>
<dbReference type="Pfam" id="PF02776">
    <property type="entry name" value="TPP_enzyme_N"/>
    <property type="match status" value="1"/>
</dbReference>
<evidence type="ECO:0000313" key="11">
    <source>
        <dbReference type="Proteomes" id="UP000622653"/>
    </source>
</evidence>
<dbReference type="Gene3D" id="3.40.50.970">
    <property type="match status" value="2"/>
</dbReference>
<proteinExistence type="inferred from homology"/>
<dbReference type="UniPathway" id="UPA00079"/>
<dbReference type="HAMAP" id="MF_01659">
    <property type="entry name" value="MenD"/>
    <property type="match status" value="1"/>
</dbReference>
<evidence type="ECO:0000256" key="6">
    <source>
        <dbReference type="HAMAP-Rule" id="MF_01659"/>
    </source>
</evidence>
<dbReference type="AlphaFoldDB" id="A0A8J7KI27"/>
<comment type="subunit">
    <text evidence="6">Homodimer.</text>
</comment>
<dbReference type="EC" id="2.2.1.9" evidence="6"/>
<feature type="domain" description="Menaquinone biosynthesis protein MenD middle" evidence="9">
    <location>
        <begin position="203"/>
        <end position="387"/>
    </location>
</feature>
<evidence type="ECO:0000313" key="10">
    <source>
        <dbReference type="EMBL" id="MBF4501793.1"/>
    </source>
</evidence>
<dbReference type="PANTHER" id="PTHR42916">
    <property type="entry name" value="2-SUCCINYL-5-ENOLPYRUVYL-6-HYDROXY-3-CYCLOHEXENE-1-CARBOXYLATE SYNTHASE"/>
    <property type="match status" value="1"/>
</dbReference>
<dbReference type="Pfam" id="PF16582">
    <property type="entry name" value="TPP_enzyme_M_2"/>
    <property type="match status" value="1"/>
</dbReference>
<sequence length="562" mass="63238">MTSSLTKYVKRMTNSIVGSGVAHVVISPGSRSTPLAYAFASHPHIQVHIQVDERSAGFLALGLAKQFKEPVALLCTSGTAASNYMPAITEAHYARVPLIVLTADRPHELREVGAPQTIDQVKMYGDFVKASIDFPLAEELEASYRFVEQQSVRLIQTATTHPMGPVHFNIPFREPLLIDFDLDVPSLSYERQMIGNVTVTEEQKQMLEDMCQEERGMIVVGELEMPIEKERFWQFARQLGWPVLVDPISQLRTEVPDDVMCIDQYDALLKDESYQQEMRPDYILRIGAQPTSKPLNQFIAKSDARLITVDASPHFRDFTATTAIHWQMPTDALFSWESTDKPVRPYAKRWIEANVIAQKHVRTYAGNDEGAYVKALANHIPTGDVLFSSSSMPIRDLDTFFLQTDRDIPILANRGANGIDGVVSTAIGVQRRAERHTWLLIGDLAFLHDVNGLLATRYGEVDLTVVVLNNDGGGIFSYLPQSTVKAHYEQLFGTPTNLKFEQIAHLYEAQYDHVETEEDFVQALQAEKTQPLRIIEVATNRFDNVARHRQLWAAINDEVNGK</sequence>
<dbReference type="UniPathway" id="UPA01057">
    <property type="reaction ID" value="UER00164"/>
</dbReference>
<keyword evidence="11" id="KW-1185">Reference proteome</keyword>
<evidence type="ECO:0000259" key="8">
    <source>
        <dbReference type="Pfam" id="PF02776"/>
    </source>
</evidence>
<evidence type="ECO:0000256" key="3">
    <source>
        <dbReference type="ARBA" id="ARBA00022842"/>
    </source>
</evidence>
<dbReference type="GO" id="GO:0009234">
    <property type="term" value="P:menaquinone biosynthetic process"/>
    <property type="evidence" value="ECO:0007669"/>
    <property type="project" value="UniProtKB-UniRule"/>
</dbReference>
<keyword evidence="3 6" id="KW-0460">Magnesium</keyword>
<dbReference type="CDD" id="cd02009">
    <property type="entry name" value="TPP_SHCHC_synthase"/>
    <property type="match status" value="1"/>
</dbReference>
<dbReference type="EMBL" id="JADKPV010000005">
    <property type="protein sequence ID" value="MBF4501793.1"/>
    <property type="molecule type" value="Genomic_DNA"/>
</dbReference>
<feature type="domain" description="Thiamine pyrophosphate enzyme N-terminal TPP-binding" evidence="8">
    <location>
        <begin position="17"/>
        <end position="123"/>
    </location>
</feature>
<accession>A0A8J7KI27</accession>
<comment type="pathway">
    <text evidence="6">Quinol/quinone metabolism; menaquinone biosynthesis.</text>
</comment>
<organism evidence="10 11">
    <name type="scientific">Savagea serpentis</name>
    <dbReference type="NCBI Taxonomy" id="2785297"/>
    <lineage>
        <taxon>Bacteria</taxon>
        <taxon>Bacillati</taxon>
        <taxon>Bacillota</taxon>
        <taxon>Bacilli</taxon>
        <taxon>Bacillales</taxon>
        <taxon>Caryophanaceae</taxon>
        <taxon>Savagea</taxon>
    </lineage>
</organism>
<dbReference type="SUPFAM" id="SSF52518">
    <property type="entry name" value="Thiamin diphosphate-binding fold (THDP-binding)"/>
    <property type="match status" value="2"/>
</dbReference>
<keyword evidence="4 6" id="KW-0786">Thiamine pyrophosphate</keyword>
<comment type="catalytic activity">
    <reaction evidence="6">
        <text>isochorismate + 2-oxoglutarate + H(+) = 5-enolpyruvoyl-6-hydroxy-2-succinyl-cyclohex-3-ene-1-carboxylate + CO2</text>
        <dbReference type="Rhea" id="RHEA:25593"/>
        <dbReference type="ChEBI" id="CHEBI:15378"/>
        <dbReference type="ChEBI" id="CHEBI:16526"/>
        <dbReference type="ChEBI" id="CHEBI:16810"/>
        <dbReference type="ChEBI" id="CHEBI:29780"/>
        <dbReference type="ChEBI" id="CHEBI:58818"/>
        <dbReference type="EC" id="2.2.1.9"/>
    </reaction>
</comment>
<comment type="cofactor">
    <cofactor evidence="6">
        <name>Mg(2+)</name>
        <dbReference type="ChEBI" id="CHEBI:18420"/>
    </cofactor>
    <cofactor evidence="6">
        <name>Mn(2+)</name>
        <dbReference type="ChEBI" id="CHEBI:29035"/>
    </cofactor>
</comment>
<dbReference type="PANTHER" id="PTHR42916:SF1">
    <property type="entry name" value="PROTEIN PHYLLO, CHLOROPLASTIC"/>
    <property type="match status" value="1"/>
</dbReference>